<evidence type="ECO:0000313" key="1">
    <source>
        <dbReference type="EMBL" id="KAG7344298.1"/>
    </source>
</evidence>
<dbReference type="EMBL" id="JAGRRH010000023">
    <property type="protein sequence ID" value="KAG7344298.1"/>
    <property type="molecule type" value="Genomic_DNA"/>
</dbReference>
<reference evidence="1" key="2">
    <citation type="submission" date="2021-04" db="EMBL/GenBank/DDBJ databases">
        <authorList>
            <person name="Podell S."/>
        </authorList>
    </citation>
    <scope>NUCLEOTIDE SEQUENCE</scope>
    <source>
        <strain evidence="1">Hildebrandi</strain>
    </source>
</reference>
<gene>
    <name evidence="1" type="ORF">IV203_022306</name>
</gene>
<sequence>MEHPEEPKTIDDVVGRLFGHEKFKPLMEPPKLEEFKPTSKALLQPFTREDVLIPSVPGARKPQPNLLCHGLERGDPKANKKVHDHIERFRTEGPIALYGTSGAGKTRAALEYLSRNEGVYLVGKKSPLSREPGSQDLEAIFYSLEIAGRGDHEQQQNSISKRNLAWVKKCLLTLLRIRRLVHKRLKAQFGDQLTPYRWLLVQLYPVHFFGIDIFKDALVKCCHEKEIHDNEKMVTEEMKWPIVIDESQVLMNEINTGQFLSDDGKKDRSHFSALLKAFLNIYNMSPTSEMEALSYPIFCGTGMSMYALTEESASAFAKRKMEVPPPCIEFSPLDENQVVDYLESLLELKNVNDGIKRHLAKWLRGRPRLTATFVEEFLVRHKKQLQDETKGTFSDKEKVLVQAMDRYITDMADTDENRSDSWCSSDNTAYDVIQKINSLHLNNSTFHQELKTAIFKFAMGEKPTLLKKEVKSLIELGVAALCVKESKGDKFVATIDEPIIVEAGIRFFKLQVIVNSWLLNQETVGQGEGFELAVIPAMRNKIQDLLEEKFQDGNFDSYSVSMKSCYGVIAKSCKGAIGDTIAWIESATSAKFEGTVPPFCLPDDQFGPDVICLMWDAGHTKFRPLLAQAKFSVCVAQCDALRTLVPDWLYHQNRKDDTKRMKSDKVDSGRWDQWCNVRDKLVGQQCVRLLIQYPSLASKSSNSGFCHRNSIDLCIENKCSERHDWLFTIDLKYAESFFGDDLASVLEYLKPQNKRQRTS</sequence>
<organism evidence="1 2">
    <name type="scientific">Nitzschia inconspicua</name>
    <dbReference type="NCBI Taxonomy" id="303405"/>
    <lineage>
        <taxon>Eukaryota</taxon>
        <taxon>Sar</taxon>
        <taxon>Stramenopiles</taxon>
        <taxon>Ochrophyta</taxon>
        <taxon>Bacillariophyta</taxon>
        <taxon>Bacillariophyceae</taxon>
        <taxon>Bacillariophycidae</taxon>
        <taxon>Bacillariales</taxon>
        <taxon>Bacillariaceae</taxon>
        <taxon>Nitzschia</taxon>
    </lineage>
</organism>
<protein>
    <submittedName>
        <fullName evidence="1">Uncharacterized protein</fullName>
    </submittedName>
</protein>
<dbReference type="Proteomes" id="UP000693970">
    <property type="component" value="Unassembled WGS sequence"/>
</dbReference>
<accession>A0A9K3KK68</accession>
<proteinExistence type="predicted"/>
<dbReference type="AlphaFoldDB" id="A0A9K3KK68"/>
<evidence type="ECO:0000313" key="2">
    <source>
        <dbReference type="Proteomes" id="UP000693970"/>
    </source>
</evidence>
<reference evidence="1" key="1">
    <citation type="journal article" date="2021" name="Sci. Rep.">
        <title>Diploid genomic architecture of Nitzschia inconspicua, an elite biomass production diatom.</title>
        <authorList>
            <person name="Oliver A."/>
            <person name="Podell S."/>
            <person name="Pinowska A."/>
            <person name="Traller J.C."/>
            <person name="Smith S.R."/>
            <person name="McClure R."/>
            <person name="Beliaev A."/>
            <person name="Bohutskyi P."/>
            <person name="Hill E.A."/>
            <person name="Rabines A."/>
            <person name="Zheng H."/>
            <person name="Allen L.Z."/>
            <person name="Kuo A."/>
            <person name="Grigoriev I.V."/>
            <person name="Allen A.E."/>
            <person name="Hazlebeck D."/>
            <person name="Allen E.E."/>
        </authorList>
    </citation>
    <scope>NUCLEOTIDE SEQUENCE</scope>
    <source>
        <strain evidence="1">Hildebrandi</strain>
    </source>
</reference>
<dbReference type="OrthoDB" id="2393824at2759"/>
<comment type="caution">
    <text evidence="1">The sequence shown here is derived from an EMBL/GenBank/DDBJ whole genome shotgun (WGS) entry which is preliminary data.</text>
</comment>
<keyword evidence="2" id="KW-1185">Reference proteome</keyword>
<name>A0A9K3KK68_9STRA</name>